<gene>
    <name evidence="1" type="ORF">G8382_000344</name>
</gene>
<reference evidence="1" key="1">
    <citation type="journal article" date="2018" name="Genome Biol.">
        <title>SKESA: strategic k-mer extension for scrupulous assemblies.</title>
        <authorList>
            <person name="Souvorov A."/>
            <person name="Agarwala R."/>
            <person name="Lipman D.J."/>
        </authorList>
    </citation>
    <scope>NUCLEOTIDE SEQUENCE</scope>
    <source>
        <strain evidence="1">MA.BM_SE06/8</strain>
    </source>
</reference>
<dbReference type="CDD" id="cd06554">
    <property type="entry name" value="ASCH_ASC-1_like"/>
    <property type="match status" value="1"/>
</dbReference>
<dbReference type="EMBL" id="DAAYKZ010000001">
    <property type="protein sequence ID" value="HAG4650539.1"/>
    <property type="molecule type" value="Genomic_DNA"/>
</dbReference>
<comment type="caution">
    <text evidence="1">The sequence shown here is derived from an EMBL/GenBank/DDBJ whole genome shotgun (WGS) entry which is preliminary data.</text>
</comment>
<evidence type="ECO:0000313" key="1">
    <source>
        <dbReference type="EMBL" id="HAG4650539.1"/>
    </source>
</evidence>
<proteinExistence type="predicted"/>
<reference evidence="1" key="2">
    <citation type="submission" date="2020-02" db="EMBL/GenBank/DDBJ databases">
        <authorList>
            <consortium name="NCBI Pathogen Detection Project"/>
        </authorList>
    </citation>
    <scope>NUCLEOTIDE SEQUENCE</scope>
    <source>
        <strain evidence="1">MA.BM_SE06/8</strain>
    </source>
</reference>
<name>A0A763YVL4_SALER</name>
<dbReference type="AlphaFoldDB" id="A0A763YVL4"/>
<organism evidence="1">
    <name type="scientific">Salmonella enterica</name>
    <name type="common">Salmonella choleraesuis</name>
    <dbReference type="NCBI Taxonomy" id="28901"/>
    <lineage>
        <taxon>Bacteria</taxon>
        <taxon>Pseudomonadati</taxon>
        <taxon>Pseudomonadota</taxon>
        <taxon>Gammaproteobacteria</taxon>
        <taxon>Enterobacterales</taxon>
        <taxon>Enterobacteriaceae</taxon>
        <taxon>Salmonella</taxon>
    </lineage>
</organism>
<dbReference type="SUPFAM" id="SSF88697">
    <property type="entry name" value="PUA domain-like"/>
    <property type="match status" value="1"/>
</dbReference>
<accession>A0A763YVL4</accession>
<dbReference type="InterPro" id="IPR015947">
    <property type="entry name" value="PUA-like_sf"/>
</dbReference>
<protein>
    <submittedName>
        <fullName evidence="1">ASCH domain-containing protein</fullName>
    </submittedName>
</protein>
<dbReference type="Gene3D" id="2.30.130.30">
    <property type="entry name" value="Hypothetical protein"/>
    <property type="match status" value="1"/>
</dbReference>
<sequence>MKAISVRQPWAWLIVNGYKDIENRSRETYYRGPVLIHASAHRPTQAEIHEARLILEKTHGAVVALRLPRTAEHFHLGGITGMATITGTSRNSDSPWFSGPVGWMLQDAELVTFRPLRGRLSFFETGYRKHRLFGFTVPDNYTDATEASMAGVITGAPQR</sequence>